<keyword evidence="2" id="KW-1185">Reference proteome</keyword>
<reference evidence="2" key="1">
    <citation type="journal article" date="2018" name="Gigascience">
        <title>Genome assembly of the Pink Ipe (Handroanthus impetiginosus, Bignoniaceae), a highly valued, ecologically keystone Neotropical timber forest tree.</title>
        <authorList>
            <person name="Silva-Junior O.B."/>
            <person name="Grattapaglia D."/>
            <person name="Novaes E."/>
            <person name="Collevatti R.G."/>
        </authorList>
    </citation>
    <scope>NUCLEOTIDE SEQUENCE [LARGE SCALE GENOMIC DNA]</scope>
    <source>
        <strain evidence="2">cv. UFG-1</strain>
    </source>
</reference>
<dbReference type="Proteomes" id="UP000231279">
    <property type="component" value="Unassembled WGS sequence"/>
</dbReference>
<proteinExistence type="predicted"/>
<gene>
    <name evidence="1" type="ORF">CDL12_06011</name>
</gene>
<dbReference type="AlphaFoldDB" id="A0A2G9HUU6"/>
<organism evidence="1 2">
    <name type="scientific">Handroanthus impetiginosus</name>
    <dbReference type="NCBI Taxonomy" id="429701"/>
    <lineage>
        <taxon>Eukaryota</taxon>
        <taxon>Viridiplantae</taxon>
        <taxon>Streptophyta</taxon>
        <taxon>Embryophyta</taxon>
        <taxon>Tracheophyta</taxon>
        <taxon>Spermatophyta</taxon>
        <taxon>Magnoliopsida</taxon>
        <taxon>eudicotyledons</taxon>
        <taxon>Gunneridae</taxon>
        <taxon>Pentapetalae</taxon>
        <taxon>asterids</taxon>
        <taxon>lamiids</taxon>
        <taxon>Lamiales</taxon>
        <taxon>Bignoniaceae</taxon>
        <taxon>Crescentiina</taxon>
        <taxon>Tabebuia alliance</taxon>
        <taxon>Handroanthus</taxon>
    </lineage>
</organism>
<sequence>MQFLFAPSISLVDLAKYSQLQSVHQQRHSRYCTLIFFNILHQLTLCLLASFEENFNRF</sequence>
<name>A0A2G9HUU6_9LAMI</name>
<comment type="caution">
    <text evidence="1">The sequence shown here is derived from an EMBL/GenBank/DDBJ whole genome shotgun (WGS) entry which is preliminary data.</text>
</comment>
<dbReference type="OrthoDB" id="2016421at2759"/>
<dbReference type="EMBL" id="NKXS01000964">
    <property type="protein sequence ID" value="PIN21291.1"/>
    <property type="molecule type" value="Genomic_DNA"/>
</dbReference>
<protein>
    <submittedName>
        <fullName evidence="1">Uncharacterized protein</fullName>
    </submittedName>
</protein>
<evidence type="ECO:0000313" key="2">
    <source>
        <dbReference type="Proteomes" id="UP000231279"/>
    </source>
</evidence>
<evidence type="ECO:0000313" key="1">
    <source>
        <dbReference type="EMBL" id="PIN21291.1"/>
    </source>
</evidence>
<accession>A0A2G9HUU6</accession>